<feature type="signal peptide" evidence="1">
    <location>
        <begin position="1"/>
        <end position="22"/>
    </location>
</feature>
<dbReference type="Proteomes" id="UP001497497">
    <property type="component" value="Unassembled WGS sequence"/>
</dbReference>
<evidence type="ECO:0000313" key="3">
    <source>
        <dbReference type="Proteomes" id="UP001497497"/>
    </source>
</evidence>
<comment type="caution">
    <text evidence="2">The sequence shown here is derived from an EMBL/GenBank/DDBJ whole genome shotgun (WGS) entry which is preliminary data.</text>
</comment>
<evidence type="ECO:0000256" key="1">
    <source>
        <dbReference type="SAM" id="SignalP"/>
    </source>
</evidence>
<keyword evidence="3" id="KW-1185">Reference proteome</keyword>
<proteinExistence type="predicted"/>
<sequence length="94" mass="10357">MKISLLSVVVAVIIGLVGLCCAHVETRDVKELVGQQPLLFGRRGLTPNMNSLFFGKRSSVDSLLSLREVKHACSMLMTYIDNMETLVADDDSQM</sequence>
<name>A0AAV2HQ38_LYMST</name>
<dbReference type="AlphaFoldDB" id="A0AAV2HQ38"/>
<organism evidence="2 3">
    <name type="scientific">Lymnaea stagnalis</name>
    <name type="common">Great pond snail</name>
    <name type="synonym">Helix stagnalis</name>
    <dbReference type="NCBI Taxonomy" id="6523"/>
    <lineage>
        <taxon>Eukaryota</taxon>
        <taxon>Metazoa</taxon>
        <taxon>Spiralia</taxon>
        <taxon>Lophotrochozoa</taxon>
        <taxon>Mollusca</taxon>
        <taxon>Gastropoda</taxon>
        <taxon>Heterobranchia</taxon>
        <taxon>Euthyneura</taxon>
        <taxon>Panpulmonata</taxon>
        <taxon>Hygrophila</taxon>
        <taxon>Lymnaeoidea</taxon>
        <taxon>Lymnaeidae</taxon>
        <taxon>Lymnaea</taxon>
    </lineage>
</organism>
<reference evidence="2 3" key="1">
    <citation type="submission" date="2024-04" db="EMBL/GenBank/DDBJ databases">
        <authorList>
            <consortium name="Genoscope - CEA"/>
            <person name="William W."/>
        </authorList>
    </citation>
    <scope>NUCLEOTIDE SEQUENCE [LARGE SCALE GENOMIC DNA]</scope>
</reference>
<gene>
    <name evidence="2" type="ORF">GSLYS_00010136001</name>
</gene>
<accession>A0AAV2HQ38</accession>
<protein>
    <submittedName>
        <fullName evidence="2">Uncharacterized protein</fullName>
    </submittedName>
</protein>
<dbReference type="EMBL" id="CAXITT010000223">
    <property type="protein sequence ID" value="CAL1536223.1"/>
    <property type="molecule type" value="Genomic_DNA"/>
</dbReference>
<keyword evidence="1" id="KW-0732">Signal</keyword>
<feature type="chain" id="PRO_5043404936" evidence="1">
    <location>
        <begin position="23"/>
        <end position="94"/>
    </location>
</feature>
<evidence type="ECO:0000313" key="2">
    <source>
        <dbReference type="EMBL" id="CAL1536223.1"/>
    </source>
</evidence>